<dbReference type="GeneID" id="28858399"/>
<evidence type="ECO:0000313" key="2">
    <source>
        <dbReference type="EMBL" id="OAQ62387.1"/>
    </source>
</evidence>
<dbReference type="Proteomes" id="UP000078397">
    <property type="component" value="Unassembled WGS sequence"/>
</dbReference>
<feature type="compositionally biased region" description="Basic and acidic residues" evidence="1">
    <location>
        <begin position="48"/>
        <end position="58"/>
    </location>
</feature>
<comment type="caution">
    <text evidence="2">The sequence shown here is derived from an EMBL/GenBank/DDBJ whole genome shotgun (WGS) entry which is preliminary data.</text>
</comment>
<organism evidence="2 3">
    <name type="scientific">Pochonia chlamydosporia 170</name>
    <dbReference type="NCBI Taxonomy" id="1380566"/>
    <lineage>
        <taxon>Eukaryota</taxon>
        <taxon>Fungi</taxon>
        <taxon>Dikarya</taxon>
        <taxon>Ascomycota</taxon>
        <taxon>Pezizomycotina</taxon>
        <taxon>Sordariomycetes</taxon>
        <taxon>Hypocreomycetidae</taxon>
        <taxon>Hypocreales</taxon>
        <taxon>Clavicipitaceae</taxon>
        <taxon>Pochonia</taxon>
    </lineage>
</organism>
<protein>
    <submittedName>
        <fullName evidence="2">Uncharacterized protein</fullName>
    </submittedName>
</protein>
<proteinExistence type="predicted"/>
<feature type="region of interest" description="Disordered" evidence="1">
    <location>
        <begin position="39"/>
        <end position="58"/>
    </location>
</feature>
<accession>A0A179FAF1</accession>
<sequence length="92" mass="10104">MKLREAMAEIDRLKIQLGERLDSTFTDDSGAKQACDSISSFSDPSLEVPDKNSEHHPVSTECCAEDTLFSRDPGNCDILNRSTEDGGLWVVA</sequence>
<dbReference type="KEGG" id="pchm:VFPPC_16652"/>
<reference evidence="2 3" key="1">
    <citation type="journal article" date="2016" name="PLoS Pathog.">
        <title>Biosynthesis of antibiotic leucinostatins in bio-control fungus Purpureocillium lilacinum and their inhibition on phytophthora revealed by genome mining.</title>
        <authorList>
            <person name="Wang G."/>
            <person name="Liu Z."/>
            <person name="Lin R."/>
            <person name="Li E."/>
            <person name="Mao Z."/>
            <person name="Ling J."/>
            <person name="Yang Y."/>
            <person name="Yin W.B."/>
            <person name="Xie B."/>
        </authorList>
    </citation>
    <scope>NUCLEOTIDE SEQUENCE [LARGE SCALE GENOMIC DNA]</scope>
    <source>
        <strain evidence="2">170</strain>
    </source>
</reference>
<dbReference type="AlphaFoldDB" id="A0A179FAF1"/>
<evidence type="ECO:0000256" key="1">
    <source>
        <dbReference type="SAM" id="MobiDB-lite"/>
    </source>
</evidence>
<dbReference type="RefSeq" id="XP_018140091.1">
    <property type="nucleotide sequence ID" value="XM_018294405.1"/>
</dbReference>
<dbReference type="EMBL" id="LSBJ02000007">
    <property type="protein sequence ID" value="OAQ62387.1"/>
    <property type="molecule type" value="Genomic_DNA"/>
</dbReference>
<gene>
    <name evidence="2" type="ORF">VFPPC_16652</name>
</gene>
<keyword evidence="3" id="KW-1185">Reference proteome</keyword>
<name>A0A179FAF1_METCM</name>
<evidence type="ECO:0000313" key="3">
    <source>
        <dbReference type="Proteomes" id="UP000078397"/>
    </source>
</evidence>